<keyword evidence="1" id="KW-0472">Membrane</keyword>
<reference evidence="3 4" key="1">
    <citation type="submission" date="2022-10" db="EMBL/GenBank/DDBJ databases">
        <title>Comparative genomic analysis of Cohnella hashimotonis sp. nov., isolated from the International Space Station.</title>
        <authorList>
            <person name="Simpson A."/>
            <person name="Venkateswaran K."/>
        </authorList>
    </citation>
    <scope>NUCLEOTIDE SEQUENCE [LARGE SCALE GENOMIC DNA]</scope>
    <source>
        <strain evidence="3 4">DSM 18997</strain>
    </source>
</reference>
<feature type="transmembrane region" description="Helical" evidence="1">
    <location>
        <begin position="16"/>
        <end position="38"/>
    </location>
</feature>
<dbReference type="RefSeq" id="WP_277568379.1">
    <property type="nucleotide sequence ID" value="NZ_JAPDHZ010000006.1"/>
</dbReference>
<accession>A0A9X4KM62</accession>
<keyword evidence="1" id="KW-0812">Transmembrane</keyword>
<sequence>MKEVPMPYIKSNQTGIVLFVVLSFLFAPLWLLAILWLIEVAGLATGGRYNLFIRVAKPWLKTAGKETQARELARFNNTLAVLFLSLAVLSFSLGWTIAGYAFAVMLLAAAGAALLGYCVGCTIYFQYKQFLARRRIRHS</sequence>
<gene>
    <name evidence="3" type="ORF">OMP38_30290</name>
</gene>
<feature type="domain" description="DUF4395" evidence="2">
    <location>
        <begin position="4"/>
        <end position="129"/>
    </location>
</feature>
<keyword evidence="4" id="KW-1185">Reference proteome</keyword>
<evidence type="ECO:0000259" key="2">
    <source>
        <dbReference type="Pfam" id="PF14340"/>
    </source>
</evidence>
<name>A0A9X4KM62_9BACL</name>
<dbReference type="EMBL" id="JAPDHZ010000006">
    <property type="protein sequence ID" value="MDG0794653.1"/>
    <property type="molecule type" value="Genomic_DNA"/>
</dbReference>
<dbReference type="Pfam" id="PF14340">
    <property type="entry name" value="DUF4395"/>
    <property type="match status" value="1"/>
</dbReference>
<feature type="transmembrane region" description="Helical" evidence="1">
    <location>
        <begin position="79"/>
        <end position="98"/>
    </location>
</feature>
<dbReference type="InterPro" id="IPR016942">
    <property type="entry name" value="UCP030042"/>
</dbReference>
<evidence type="ECO:0000313" key="4">
    <source>
        <dbReference type="Proteomes" id="UP001153387"/>
    </source>
</evidence>
<dbReference type="AlphaFoldDB" id="A0A9X4KM62"/>
<protein>
    <submittedName>
        <fullName evidence="3">DUF4395 domain-containing protein</fullName>
    </submittedName>
</protein>
<organism evidence="3 4">
    <name type="scientific">Cohnella ginsengisoli</name>
    <dbReference type="NCBI Taxonomy" id="425004"/>
    <lineage>
        <taxon>Bacteria</taxon>
        <taxon>Bacillati</taxon>
        <taxon>Bacillota</taxon>
        <taxon>Bacilli</taxon>
        <taxon>Bacillales</taxon>
        <taxon>Paenibacillaceae</taxon>
        <taxon>Cohnella</taxon>
    </lineage>
</organism>
<dbReference type="PIRSF" id="PIRSF030042">
    <property type="entry name" value="UCP030042"/>
    <property type="match status" value="1"/>
</dbReference>
<keyword evidence="1" id="KW-1133">Transmembrane helix</keyword>
<evidence type="ECO:0000313" key="3">
    <source>
        <dbReference type="EMBL" id="MDG0794653.1"/>
    </source>
</evidence>
<proteinExistence type="predicted"/>
<dbReference type="InterPro" id="IPR025508">
    <property type="entry name" value="DUF4395"/>
</dbReference>
<feature type="transmembrane region" description="Helical" evidence="1">
    <location>
        <begin position="104"/>
        <end position="127"/>
    </location>
</feature>
<evidence type="ECO:0000256" key="1">
    <source>
        <dbReference type="SAM" id="Phobius"/>
    </source>
</evidence>
<dbReference type="Proteomes" id="UP001153387">
    <property type="component" value="Unassembled WGS sequence"/>
</dbReference>
<comment type="caution">
    <text evidence="3">The sequence shown here is derived from an EMBL/GenBank/DDBJ whole genome shotgun (WGS) entry which is preliminary data.</text>
</comment>